<organism evidence="2 3">
    <name type="scientific">Actinia tenebrosa</name>
    <name type="common">Australian red waratah sea anemone</name>
    <dbReference type="NCBI Taxonomy" id="6105"/>
    <lineage>
        <taxon>Eukaryota</taxon>
        <taxon>Metazoa</taxon>
        <taxon>Cnidaria</taxon>
        <taxon>Anthozoa</taxon>
        <taxon>Hexacorallia</taxon>
        <taxon>Actiniaria</taxon>
        <taxon>Actiniidae</taxon>
        <taxon>Actinia</taxon>
    </lineage>
</organism>
<evidence type="ECO:0000313" key="3">
    <source>
        <dbReference type="RefSeq" id="XP_031555613.1"/>
    </source>
</evidence>
<evidence type="ECO:0000256" key="1">
    <source>
        <dbReference type="SAM" id="SignalP"/>
    </source>
</evidence>
<dbReference type="InterPro" id="IPR029034">
    <property type="entry name" value="Cystine-knot_cytokine"/>
</dbReference>
<feature type="chain" id="PRO_5027763275" evidence="1">
    <location>
        <begin position="26"/>
        <end position="156"/>
    </location>
</feature>
<dbReference type="OrthoDB" id="5945453at2759"/>
<dbReference type="Gene3D" id="2.10.90.10">
    <property type="entry name" value="Cystine-knot cytokines"/>
    <property type="match status" value="1"/>
</dbReference>
<feature type="signal peptide" evidence="1">
    <location>
        <begin position="1"/>
        <end position="25"/>
    </location>
</feature>
<dbReference type="Proteomes" id="UP000515163">
    <property type="component" value="Unplaced"/>
</dbReference>
<dbReference type="InParanoid" id="A0A6P8HL22"/>
<name>A0A6P8HL22_ACTTE</name>
<keyword evidence="1" id="KW-0732">Signal</keyword>
<gene>
    <name evidence="3" type="primary">LOC116292432</name>
</gene>
<proteinExistence type="predicted"/>
<keyword evidence="2" id="KW-1185">Reference proteome</keyword>
<dbReference type="SUPFAM" id="SSF57501">
    <property type="entry name" value="Cystine-knot cytokines"/>
    <property type="match status" value="1"/>
</dbReference>
<evidence type="ECO:0000313" key="2">
    <source>
        <dbReference type="Proteomes" id="UP000515163"/>
    </source>
</evidence>
<sequence length="156" mass="18159">MALLNIEILRICLLVLVVTTFLAEATRNCTPRSMPVKRKFQHLRQHYHFVEKIEIAEAVEGIQIPRRTKRSASSASNSLSDNKTGSSLCPWRWVNDDDTTRSPRYFRKAECPGCAHYCRAVYYHHRALFKRCDSTTGMRVWKWIEIALPIAFLYDP</sequence>
<dbReference type="GeneID" id="116292432"/>
<reference evidence="3" key="1">
    <citation type="submission" date="2025-08" db="UniProtKB">
        <authorList>
            <consortium name="RefSeq"/>
        </authorList>
    </citation>
    <scope>IDENTIFICATION</scope>
    <source>
        <tissue evidence="3">Tentacle</tissue>
    </source>
</reference>
<protein>
    <submittedName>
        <fullName evidence="3">Uncharacterized protein LOC116292432</fullName>
    </submittedName>
</protein>
<dbReference type="AlphaFoldDB" id="A0A6P8HL22"/>
<accession>A0A6P8HL22</accession>
<dbReference type="RefSeq" id="XP_031555613.1">
    <property type="nucleotide sequence ID" value="XM_031699753.1"/>
</dbReference>
<dbReference type="KEGG" id="aten:116292432"/>